<proteinExistence type="predicted"/>
<name>A0A382WX28_9ZZZZ</name>
<feature type="non-terminal residue" evidence="1">
    <location>
        <position position="1"/>
    </location>
</feature>
<protein>
    <recommendedName>
        <fullName evidence="2">Sialidase domain-containing protein</fullName>
    </recommendedName>
</protein>
<dbReference type="CDD" id="cd15482">
    <property type="entry name" value="Sialidase_non-viral"/>
    <property type="match status" value="1"/>
</dbReference>
<dbReference type="AlphaFoldDB" id="A0A382WX28"/>
<dbReference type="Gene3D" id="2.120.10.10">
    <property type="match status" value="1"/>
</dbReference>
<organism evidence="1">
    <name type="scientific">marine metagenome</name>
    <dbReference type="NCBI Taxonomy" id="408172"/>
    <lineage>
        <taxon>unclassified sequences</taxon>
        <taxon>metagenomes</taxon>
        <taxon>ecological metagenomes</taxon>
    </lineage>
</organism>
<evidence type="ECO:0008006" key="2">
    <source>
        <dbReference type="Google" id="ProtNLM"/>
    </source>
</evidence>
<dbReference type="InterPro" id="IPR036278">
    <property type="entry name" value="Sialidase_sf"/>
</dbReference>
<gene>
    <name evidence="1" type="ORF">METZ01_LOCUS415749</name>
</gene>
<sequence length="275" mass="30896">ETGKGTSHDFHDIYQSISRDGGKNWSKPAAIAALKRTKQPDGYEVAPGDLWPTFHAKSGMVLTTGKTFNFADGKRENRLREKVSYAVLNPKTGAWGSMQFLTMPAKDHSGATITGANAGCTQRVDLPNGDILLPVRYWRDPKKHNYTSIVALCSFDGRTLTYKKHGTEHNIPQGRGLYEPSLTKFDGQYFLTMRANHSAFVTRGKDGIHFEPIREWKFDDGQVLGSYNTQQHWVTVGGGLFLVYTRKGANNDHIMRHRAPLFIGQVDPRTLRVMR</sequence>
<feature type="non-terminal residue" evidence="1">
    <location>
        <position position="275"/>
    </location>
</feature>
<reference evidence="1" key="1">
    <citation type="submission" date="2018-05" db="EMBL/GenBank/DDBJ databases">
        <authorList>
            <person name="Lanie J.A."/>
            <person name="Ng W.-L."/>
            <person name="Kazmierczak K.M."/>
            <person name="Andrzejewski T.M."/>
            <person name="Davidsen T.M."/>
            <person name="Wayne K.J."/>
            <person name="Tettelin H."/>
            <person name="Glass J.I."/>
            <person name="Rusch D."/>
            <person name="Podicherti R."/>
            <person name="Tsui H.-C.T."/>
            <person name="Winkler M.E."/>
        </authorList>
    </citation>
    <scope>NUCLEOTIDE SEQUENCE</scope>
</reference>
<dbReference type="SUPFAM" id="SSF50939">
    <property type="entry name" value="Sialidases"/>
    <property type="match status" value="1"/>
</dbReference>
<accession>A0A382WX28</accession>
<dbReference type="EMBL" id="UINC01162894">
    <property type="protein sequence ID" value="SVD62895.1"/>
    <property type="molecule type" value="Genomic_DNA"/>
</dbReference>
<evidence type="ECO:0000313" key="1">
    <source>
        <dbReference type="EMBL" id="SVD62895.1"/>
    </source>
</evidence>